<dbReference type="InterPro" id="IPR041147">
    <property type="entry name" value="GH38_C"/>
</dbReference>
<dbReference type="Pfam" id="PF01074">
    <property type="entry name" value="Glyco_hydro_38N"/>
    <property type="match status" value="1"/>
</dbReference>
<dbReference type="SUPFAM" id="SSF88688">
    <property type="entry name" value="Families 57/38 glycoside transferase middle domain"/>
    <property type="match status" value="1"/>
</dbReference>
<keyword evidence="5" id="KW-0378">Hydrolase</keyword>
<evidence type="ECO:0000256" key="3">
    <source>
        <dbReference type="ARBA" id="ARBA00012752"/>
    </source>
</evidence>
<dbReference type="GO" id="GO:0046872">
    <property type="term" value="F:metal ion binding"/>
    <property type="evidence" value="ECO:0007669"/>
    <property type="project" value="UniProtKB-KW"/>
</dbReference>
<keyword evidence="11" id="KW-1185">Reference proteome</keyword>
<dbReference type="SUPFAM" id="SSF74650">
    <property type="entry name" value="Galactose mutarotase-like"/>
    <property type="match status" value="1"/>
</dbReference>
<protein>
    <recommendedName>
        <fullName evidence="8">Alpha-mannosidase</fullName>
        <ecNumber evidence="3">3.2.1.24</ecNumber>
    </recommendedName>
</protein>
<dbReference type="EC" id="3.2.1.24" evidence="3"/>
<dbReference type="PANTHER" id="PTHR46017">
    <property type="entry name" value="ALPHA-MANNOSIDASE 2C1"/>
    <property type="match status" value="1"/>
</dbReference>
<evidence type="ECO:0000256" key="1">
    <source>
        <dbReference type="ARBA" id="ARBA00000365"/>
    </source>
</evidence>
<evidence type="ECO:0000313" key="11">
    <source>
        <dbReference type="Proteomes" id="UP000193642"/>
    </source>
</evidence>
<dbReference type="Pfam" id="PF09261">
    <property type="entry name" value="Alpha-mann_mid"/>
    <property type="match status" value="1"/>
</dbReference>
<evidence type="ECO:0000256" key="6">
    <source>
        <dbReference type="ARBA" id="ARBA00023295"/>
    </source>
</evidence>
<dbReference type="FunFam" id="1.20.1270.50:FF:000004">
    <property type="entry name" value="alpha-mannosidase 2C1 isoform X1"/>
    <property type="match status" value="1"/>
</dbReference>
<dbReference type="GO" id="GO:0030246">
    <property type="term" value="F:carbohydrate binding"/>
    <property type="evidence" value="ECO:0007669"/>
    <property type="project" value="InterPro"/>
</dbReference>
<dbReference type="FunFam" id="2.70.98.30:FF:000001">
    <property type="entry name" value="alpha-mannosidase 2C1 isoform X2"/>
    <property type="match status" value="1"/>
</dbReference>
<dbReference type="Gene3D" id="2.70.98.30">
    <property type="entry name" value="Golgi alpha-mannosidase II, domain 4"/>
    <property type="match status" value="1"/>
</dbReference>
<dbReference type="Gene3D" id="1.20.1270.50">
    <property type="entry name" value="Glycoside hydrolase family 38, central domain"/>
    <property type="match status" value="1"/>
</dbReference>
<comment type="similarity">
    <text evidence="2">Belongs to the glycosyl hydrolase 38 family.</text>
</comment>
<reference evidence="10 11" key="1">
    <citation type="submission" date="2016-07" db="EMBL/GenBank/DDBJ databases">
        <title>Pervasive Adenine N6-methylation of Active Genes in Fungi.</title>
        <authorList>
            <consortium name="DOE Joint Genome Institute"/>
            <person name="Mondo S.J."/>
            <person name="Dannebaum R.O."/>
            <person name="Kuo R.C."/>
            <person name="Labutti K."/>
            <person name="Haridas S."/>
            <person name="Kuo A."/>
            <person name="Salamov A."/>
            <person name="Ahrendt S.R."/>
            <person name="Lipzen A."/>
            <person name="Sullivan W."/>
            <person name="Andreopoulos W.B."/>
            <person name="Clum A."/>
            <person name="Lindquist E."/>
            <person name="Daum C."/>
            <person name="Ramamoorthy G.K."/>
            <person name="Gryganskyi A."/>
            <person name="Culley D."/>
            <person name="Magnuson J.K."/>
            <person name="James T.Y."/>
            <person name="O'Malley M.A."/>
            <person name="Stajich J.E."/>
            <person name="Spatafora J.W."/>
            <person name="Visel A."/>
            <person name="Grigoriev I.V."/>
        </authorList>
    </citation>
    <scope>NUCLEOTIDE SEQUENCE [LARGE SCALE GENOMIC DNA]</scope>
    <source>
        <strain evidence="10 11">JEL800</strain>
    </source>
</reference>
<dbReference type="InterPro" id="IPR015341">
    <property type="entry name" value="Glyco_hydro_38_cen"/>
</dbReference>
<evidence type="ECO:0000256" key="8">
    <source>
        <dbReference type="ARBA" id="ARBA00071615"/>
    </source>
</evidence>
<dbReference type="Pfam" id="PF17677">
    <property type="entry name" value="Glyco_hydro38C2"/>
    <property type="match status" value="1"/>
</dbReference>
<dbReference type="Pfam" id="PF07748">
    <property type="entry name" value="Glyco_hydro_38C"/>
    <property type="match status" value="1"/>
</dbReference>
<dbReference type="GO" id="GO:0006013">
    <property type="term" value="P:mannose metabolic process"/>
    <property type="evidence" value="ECO:0007669"/>
    <property type="project" value="InterPro"/>
</dbReference>
<name>A0A1Y2BMN1_9FUNG</name>
<comment type="caution">
    <text evidence="10">The sequence shown here is derived from an EMBL/GenBank/DDBJ whole genome shotgun (WGS) entry which is preliminary data.</text>
</comment>
<dbReference type="Gene3D" id="3.20.110.10">
    <property type="entry name" value="Glycoside hydrolase 38, N terminal domain"/>
    <property type="match status" value="1"/>
</dbReference>
<dbReference type="PANTHER" id="PTHR46017:SF1">
    <property type="entry name" value="ALPHA-MANNOSIDASE 2C1"/>
    <property type="match status" value="1"/>
</dbReference>
<dbReference type="GO" id="GO:0004559">
    <property type="term" value="F:alpha-mannosidase activity"/>
    <property type="evidence" value="ECO:0007669"/>
    <property type="project" value="UniProtKB-EC"/>
</dbReference>
<evidence type="ECO:0000313" key="10">
    <source>
        <dbReference type="EMBL" id="ORY35982.1"/>
    </source>
</evidence>
<keyword evidence="6" id="KW-0326">Glycosidase</keyword>
<dbReference type="STRING" id="329046.A0A1Y2BMN1"/>
<dbReference type="InterPro" id="IPR000602">
    <property type="entry name" value="Glyco_hydro_38_N"/>
</dbReference>
<dbReference type="Pfam" id="PF22907">
    <property type="entry name" value="Ams1-like_1st"/>
    <property type="match status" value="1"/>
</dbReference>
<dbReference type="InterPro" id="IPR011013">
    <property type="entry name" value="Gal_mutarotase_sf_dom"/>
</dbReference>
<comment type="catalytic activity">
    <reaction evidence="1">
        <text>Hydrolysis of terminal, non-reducing alpha-D-mannose residues in alpha-D-mannosides.</text>
        <dbReference type="EC" id="3.2.1.24"/>
    </reaction>
</comment>
<evidence type="ECO:0000256" key="2">
    <source>
        <dbReference type="ARBA" id="ARBA00009792"/>
    </source>
</evidence>
<dbReference type="SUPFAM" id="SSF88713">
    <property type="entry name" value="Glycoside hydrolase/deacetylase"/>
    <property type="match status" value="1"/>
</dbReference>
<sequence length="1104" mass="125918">MQRFGTTKQPLSNNLNTLQKHRDITIERFNKFVQRGQFEDVNLNSALWKKRSGNAVTLKVFPVPDLKRISFEEAMKGEYKATKVGEWFGPILATFWFKVAVVIPPDFEGEEVRFEFDCSNEVMVWSTGGIPITGLTGTGGGGEGRHVDYLLTEKAVAGEIFEFYLEMACNDRDGLSGPDSPHPNPDVNFRLDIADITVRNKLGYDLMTYFKLMIMLVKDTPQEWQLNGDALYYADKVINAFRVNDERALKEAHDIAAKFFRDHQKEGRSLHQIYAVGHCHIDTAWLWPYDETKRKAGRSWSRQITFMKLNPKFTFTASQAQQYAWVEELYPTIFKDIQEFEKKGQFLPVGGTWVEMDCNLTSGESLCRQFLFGQRYFESRFGKRCTVFWLPDTFGYSSQLPQISSSAGMKYFFTQKISWNNINKFPHNTFKWAGLDNTEVLCHFPPADTYGGQCTVVDLLKSVHNYKDKAYSNKSMYSYGNGDGGGGPLYPMIERLEHLGNLEGMPATIQNCDPARFFEELDATSRDLNRWKGELYLEFHRGTYTSHGLVKKYNRKCEILLREVEFLSTLALANPHNQAPGFVYPSAELERIWKLVLLNQFHDVLPGSSLKLVYDDVIRFYEDVTLTGEKLKEKALQALMGHFSSANKTLRQAVAIINTTSWPIDATLVEVDLTQLSAGVKLHGDFTWQQLSKRGHALVYVDNLGAGSIQTFTFGNKPSNFVPIKVQQIILPSSQTNADDFVNVDEDTGFEVENNFIIAKFDKHGRLVSLLEKSTKHEAIAPDQLGNVFKLFEDIPIYFDAWDIEAYHLEKGWDADLGLATIEEAGPLRVVLFVKHPLTELSWLEQRIIITAADGLIEFENKVDWRENRICLKVEFPLNVNCDYATYETQFGYIQRPTHYNTSWDLARFEVCGHRYADLSEYGFGVALLNDSKYGYSTKGGVMRMSLLRSPKGPDDTTDMEIHQFRFALYPHKGSFLQSDVVKKAYQYNEKPIVHPLLVDPENLVEKQFFVSSAANFVLDTVKVAEDSRVAEGKGKVDIILRFYESYGGRGVARVETLFNIVEANFCNILEDLEDSVTVEEGRTLVIPFKPFQIVSVRLLVSPK</sequence>
<evidence type="ECO:0000256" key="4">
    <source>
        <dbReference type="ARBA" id="ARBA00022723"/>
    </source>
</evidence>
<dbReference type="SMART" id="SM00872">
    <property type="entry name" value="Alpha-mann_mid"/>
    <property type="match status" value="1"/>
</dbReference>
<dbReference type="AlphaFoldDB" id="A0A1Y2BMN1"/>
<dbReference type="OrthoDB" id="10261055at2759"/>
<dbReference type="GO" id="GO:0009313">
    <property type="term" value="P:oligosaccharide catabolic process"/>
    <property type="evidence" value="ECO:0007669"/>
    <property type="project" value="TreeGrafter"/>
</dbReference>
<dbReference type="InterPro" id="IPR037094">
    <property type="entry name" value="Glyco_hydro_38_cen_sf"/>
</dbReference>
<evidence type="ECO:0000259" key="9">
    <source>
        <dbReference type="SMART" id="SM00872"/>
    </source>
</evidence>
<dbReference type="InterPro" id="IPR028995">
    <property type="entry name" value="Glyco_hydro_57/38_cen_sf"/>
</dbReference>
<dbReference type="GO" id="GO:0000329">
    <property type="term" value="C:fungal-type vacuole membrane"/>
    <property type="evidence" value="ECO:0007669"/>
    <property type="project" value="TreeGrafter"/>
</dbReference>
<evidence type="ECO:0000256" key="7">
    <source>
        <dbReference type="ARBA" id="ARBA00054985"/>
    </source>
</evidence>
<gene>
    <name evidence="10" type="ORF">BCR33DRAFT_702004</name>
</gene>
<dbReference type="Proteomes" id="UP000193642">
    <property type="component" value="Unassembled WGS sequence"/>
</dbReference>
<dbReference type="InterPro" id="IPR011682">
    <property type="entry name" value="Glyco_hydro_38_C"/>
</dbReference>
<dbReference type="InterPro" id="IPR054723">
    <property type="entry name" value="Ams1-like_N"/>
</dbReference>
<comment type="function">
    <text evidence="7">Degrades free oligosaccharides in the vacuole.</text>
</comment>
<proteinExistence type="inferred from homology"/>
<feature type="domain" description="Glycoside hydrolase family 38 central" evidence="9">
    <location>
        <begin position="538"/>
        <end position="621"/>
    </location>
</feature>
<accession>A0A1Y2BMN1</accession>
<keyword evidence="4" id="KW-0479">Metal-binding</keyword>
<dbReference type="FunFam" id="3.20.110.10:FF:000002">
    <property type="entry name" value="alpha-mannosidase 2C1 isoform X1"/>
    <property type="match status" value="1"/>
</dbReference>
<organism evidence="10 11">
    <name type="scientific">Rhizoclosmatium globosum</name>
    <dbReference type="NCBI Taxonomy" id="329046"/>
    <lineage>
        <taxon>Eukaryota</taxon>
        <taxon>Fungi</taxon>
        <taxon>Fungi incertae sedis</taxon>
        <taxon>Chytridiomycota</taxon>
        <taxon>Chytridiomycota incertae sedis</taxon>
        <taxon>Chytridiomycetes</taxon>
        <taxon>Chytridiales</taxon>
        <taxon>Chytriomycetaceae</taxon>
        <taxon>Rhizoclosmatium</taxon>
    </lineage>
</organism>
<evidence type="ECO:0000256" key="5">
    <source>
        <dbReference type="ARBA" id="ARBA00022801"/>
    </source>
</evidence>
<dbReference type="InterPro" id="IPR011330">
    <property type="entry name" value="Glyco_hydro/deAcase_b/a-brl"/>
</dbReference>
<dbReference type="EMBL" id="MCGO01000059">
    <property type="protein sequence ID" value="ORY35982.1"/>
    <property type="molecule type" value="Genomic_DNA"/>
</dbReference>
<dbReference type="InterPro" id="IPR027291">
    <property type="entry name" value="Glyco_hydro_38_N_sf"/>
</dbReference>